<protein>
    <recommendedName>
        <fullName evidence="4">DNA-directed primase/polymerase protein</fullName>
        <ecNumber evidence="6">2.7.7.102</ecNumber>
        <ecNumber evidence="2">2.7.7.7</ecNumber>
    </recommendedName>
</protein>
<dbReference type="GO" id="GO:0005634">
    <property type="term" value="C:nucleus"/>
    <property type="evidence" value="ECO:0007669"/>
    <property type="project" value="TreeGrafter"/>
</dbReference>
<dbReference type="GO" id="GO:0006264">
    <property type="term" value="P:mitochondrial DNA replication"/>
    <property type="evidence" value="ECO:0007669"/>
    <property type="project" value="TreeGrafter"/>
</dbReference>
<organism evidence="8 9">
    <name type="scientific">Ditylenchus dipsaci</name>
    <dbReference type="NCBI Taxonomy" id="166011"/>
    <lineage>
        <taxon>Eukaryota</taxon>
        <taxon>Metazoa</taxon>
        <taxon>Ecdysozoa</taxon>
        <taxon>Nematoda</taxon>
        <taxon>Chromadorea</taxon>
        <taxon>Rhabditida</taxon>
        <taxon>Tylenchina</taxon>
        <taxon>Tylenchomorpha</taxon>
        <taxon>Sphaerularioidea</taxon>
        <taxon>Anguinidae</taxon>
        <taxon>Anguininae</taxon>
        <taxon>Ditylenchus</taxon>
    </lineage>
</organism>
<dbReference type="EC" id="2.7.7.102" evidence="6"/>
<dbReference type="PANTHER" id="PTHR31399:SF0">
    <property type="entry name" value="DNA-DIRECTED PRIMASE_POLYMERASE PROTEIN"/>
    <property type="match status" value="1"/>
</dbReference>
<dbReference type="EC" id="2.7.7.7" evidence="2"/>
<evidence type="ECO:0000313" key="8">
    <source>
        <dbReference type="Proteomes" id="UP000887574"/>
    </source>
</evidence>
<accession>A0A915D2D7</accession>
<evidence type="ECO:0000313" key="9">
    <source>
        <dbReference type="WBParaSite" id="jg14707"/>
    </source>
</evidence>
<evidence type="ECO:0000256" key="2">
    <source>
        <dbReference type="ARBA" id="ARBA00012417"/>
    </source>
</evidence>
<keyword evidence="3" id="KW-0239">DNA-directed DNA polymerase</keyword>
<dbReference type="GO" id="GO:0003887">
    <property type="term" value="F:DNA-directed DNA polymerase activity"/>
    <property type="evidence" value="ECO:0007669"/>
    <property type="project" value="UniProtKB-KW"/>
</dbReference>
<evidence type="ECO:0000256" key="4">
    <source>
        <dbReference type="ARBA" id="ARBA00026139"/>
    </source>
</evidence>
<evidence type="ECO:0000256" key="1">
    <source>
        <dbReference type="ARBA" id="ARBA00009762"/>
    </source>
</evidence>
<name>A0A915D2D7_9BILA</name>
<keyword evidence="3" id="KW-0808">Transferase</keyword>
<dbReference type="InterPro" id="IPR044917">
    <property type="entry name" value="PRIMPOL"/>
</dbReference>
<dbReference type="Proteomes" id="UP000887574">
    <property type="component" value="Unplaced"/>
</dbReference>
<dbReference type="GO" id="GO:0005759">
    <property type="term" value="C:mitochondrial matrix"/>
    <property type="evidence" value="ECO:0007669"/>
    <property type="project" value="TreeGrafter"/>
</dbReference>
<keyword evidence="3" id="KW-0548">Nucleotidyltransferase</keyword>
<dbReference type="GO" id="GO:0042276">
    <property type="term" value="P:error-prone translesion synthesis"/>
    <property type="evidence" value="ECO:0007669"/>
    <property type="project" value="InterPro"/>
</dbReference>
<evidence type="ECO:0000256" key="7">
    <source>
        <dbReference type="ARBA" id="ARBA00047303"/>
    </source>
</evidence>
<dbReference type="GO" id="GO:0009411">
    <property type="term" value="P:response to UV"/>
    <property type="evidence" value="ECO:0007669"/>
    <property type="project" value="TreeGrafter"/>
</dbReference>
<comment type="similarity">
    <text evidence="1">Belongs to the eukaryotic-type primase small subunit family.</text>
</comment>
<evidence type="ECO:0000256" key="6">
    <source>
        <dbReference type="ARBA" id="ARBA00044768"/>
    </source>
</evidence>
<dbReference type="WBParaSite" id="jg14707">
    <property type="protein sequence ID" value="jg14707"/>
    <property type="gene ID" value="jg14707"/>
</dbReference>
<proteinExistence type="inferred from homology"/>
<comment type="catalytic activity">
    <reaction evidence="7">
        <text>DNA(n) + a 2'-deoxyribonucleoside 5'-triphosphate = DNA(n+1) + diphosphate</text>
        <dbReference type="Rhea" id="RHEA:22508"/>
        <dbReference type="Rhea" id="RHEA-COMP:17339"/>
        <dbReference type="Rhea" id="RHEA-COMP:17340"/>
        <dbReference type="ChEBI" id="CHEBI:33019"/>
        <dbReference type="ChEBI" id="CHEBI:61560"/>
        <dbReference type="ChEBI" id="CHEBI:173112"/>
        <dbReference type="EC" id="2.7.7.7"/>
    </reaction>
    <physiologicalReaction direction="left-to-right" evidence="7">
        <dbReference type="Rhea" id="RHEA:22509"/>
    </physiologicalReaction>
</comment>
<comment type="catalytic activity">
    <reaction evidence="5">
        <text>ssDNA + n NTP = ssDNA/pppN(pN)n-1 hybrid + (n-1) diphosphate.</text>
        <dbReference type="EC" id="2.7.7.102"/>
    </reaction>
</comment>
<evidence type="ECO:0000256" key="3">
    <source>
        <dbReference type="ARBA" id="ARBA00022932"/>
    </source>
</evidence>
<dbReference type="GO" id="GO:0003682">
    <property type="term" value="F:chromatin binding"/>
    <property type="evidence" value="ECO:0007669"/>
    <property type="project" value="TreeGrafter"/>
</dbReference>
<reference evidence="9" key="1">
    <citation type="submission" date="2022-11" db="UniProtKB">
        <authorList>
            <consortium name="WormBaseParasite"/>
        </authorList>
    </citation>
    <scope>IDENTIFICATION</scope>
</reference>
<dbReference type="GO" id="GO:0031297">
    <property type="term" value="P:replication fork processing"/>
    <property type="evidence" value="ECO:0007669"/>
    <property type="project" value="TreeGrafter"/>
</dbReference>
<dbReference type="PANTHER" id="PTHR31399">
    <property type="entry name" value="DNA-DIRECTED PRIMASE / POLYMERASE PROTEIN"/>
    <property type="match status" value="1"/>
</dbReference>
<keyword evidence="8" id="KW-1185">Reference proteome</keyword>
<evidence type="ECO:0000256" key="5">
    <source>
        <dbReference type="ARBA" id="ARBA00044677"/>
    </source>
</evidence>
<sequence>MLDPVNHPNRRVFAFEFTTHKPGIRKFTVGDLDEFCDCKFYNKNVNEPDLINQLIYVVGDLLENMIGEPVPKSCFLALESSTDDKFSCHLIVHLPNNKLFPSTVRMKTTIDRIVKACEDANVGIIDSGNPLAPEKCFVDNTIYTRNRNFRMFLSTKCGQETPLKLADYCTFYANRSEPPSDKQIFFDSLIIPKDYQNYGILDMHGH</sequence>
<dbReference type="AlphaFoldDB" id="A0A915D2D7"/>